<dbReference type="Pfam" id="PF01423">
    <property type="entry name" value="LSM"/>
    <property type="match status" value="1"/>
</dbReference>
<sequence length="96" mass="10791">MSDDLRTYADRKVWVFLTDGRTLVGELTGFDQRTNLILTKAEERIYSATEPVKSVPIGVYIIKGDTIGIIGQIDEELESQVDHDNLMVDPIEPLVL</sequence>
<evidence type="ECO:0000313" key="11">
    <source>
        <dbReference type="EMBL" id="KAG0254398.1"/>
    </source>
</evidence>
<evidence type="ECO:0000256" key="8">
    <source>
        <dbReference type="ARBA" id="ARBA00023274"/>
    </source>
</evidence>
<keyword evidence="8 9" id="KW-0687">Ribonucleoprotein</keyword>
<dbReference type="Gene3D" id="2.30.30.100">
    <property type="match status" value="1"/>
</dbReference>
<dbReference type="InterPro" id="IPR047575">
    <property type="entry name" value="Sm"/>
</dbReference>
<keyword evidence="7 9" id="KW-0539">Nucleus</keyword>
<feature type="domain" description="Sm" evidence="10">
    <location>
        <begin position="1"/>
        <end position="76"/>
    </location>
</feature>
<dbReference type="FunFam" id="2.30.30.100:FF:000027">
    <property type="entry name" value="U6 snRNA-associated Sm-like protein LSm8"/>
    <property type="match status" value="1"/>
</dbReference>
<evidence type="ECO:0000256" key="9">
    <source>
        <dbReference type="RuleBase" id="RU365048"/>
    </source>
</evidence>
<evidence type="ECO:0000259" key="10">
    <source>
        <dbReference type="PROSITE" id="PS52002"/>
    </source>
</evidence>
<name>A0A9P6PXU9_9FUNG</name>
<keyword evidence="12" id="KW-1185">Reference proteome</keyword>
<dbReference type="InterPro" id="IPR010920">
    <property type="entry name" value="LSM_dom_sf"/>
</dbReference>
<comment type="caution">
    <text evidence="11">The sequence shown here is derived from an EMBL/GenBank/DDBJ whole genome shotgun (WGS) entry which is preliminary data.</text>
</comment>
<keyword evidence="6 9" id="KW-0508">mRNA splicing</keyword>
<evidence type="ECO:0000256" key="4">
    <source>
        <dbReference type="ARBA" id="ARBA00022728"/>
    </source>
</evidence>
<evidence type="ECO:0000256" key="1">
    <source>
        <dbReference type="ARBA" id="ARBA00004123"/>
    </source>
</evidence>
<keyword evidence="5 9" id="KW-0694">RNA-binding</keyword>
<dbReference type="InterPro" id="IPR034103">
    <property type="entry name" value="Lsm8"/>
</dbReference>
<dbReference type="GO" id="GO:0003729">
    <property type="term" value="F:mRNA binding"/>
    <property type="evidence" value="ECO:0007669"/>
    <property type="project" value="TreeGrafter"/>
</dbReference>
<dbReference type="PANTHER" id="PTHR15588:SF9">
    <property type="entry name" value="U6 SNRNA-ASSOCIATED SM-LIKE PROTEIN LSM8"/>
    <property type="match status" value="1"/>
</dbReference>
<proteinExistence type="inferred from homology"/>
<comment type="function">
    <text evidence="9">Plays role in pre-mRNA splicing as component of the U4/U6-U5 tri-snRNP complex that is involved in spliceosome assembly, and as component of the precatalytic spliceosome (spliceosome B complex). The heptameric LSM2-8 complex binds specifically to the 3'-terminal U-tract of U6 snRNA.</text>
</comment>
<organism evidence="11 12">
    <name type="scientific">Actinomortierella ambigua</name>
    <dbReference type="NCBI Taxonomy" id="1343610"/>
    <lineage>
        <taxon>Eukaryota</taxon>
        <taxon>Fungi</taxon>
        <taxon>Fungi incertae sedis</taxon>
        <taxon>Mucoromycota</taxon>
        <taxon>Mortierellomycotina</taxon>
        <taxon>Mortierellomycetes</taxon>
        <taxon>Mortierellales</taxon>
        <taxon>Mortierellaceae</taxon>
        <taxon>Actinomortierella</taxon>
    </lineage>
</organism>
<accession>A0A9P6PXU9</accession>
<gene>
    <name evidence="9" type="primary">LSM8</name>
    <name evidence="11" type="ORF">DFQ27_006859</name>
</gene>
<evidence type="ECO:0000256" key="6">
    <source>
        <dbReference type="ARBA" id="ARBA00023187"/>
    </source>
</evidence>
<keyword evidence="4 9" id="KW-0747">Spliceosome</keyword>
<dbReference type="Proteomes" id="UP000807716">
    <property type="component" value="Unassembled WGS sequence"/>
</dbReference>
<dbReference type="InterPro" id="IPR001163">
    <property type="entry name" value="Sm_dom_euk/arc"/>
</dbReference>
<keyword evidence="3 9" id="KW-0507">mRNA processing</keyword>
<dbReference type="AlphaFoldDB" id="A0A9P6PXU9"/>
<evidence type="ECO:0000256" key="5">
    <source>
        <dbReference type="ARBA" id="ARBA00022884"/>
    </source>
</evidence>
<dbReference type="PANTHER" id="PTHR15588">
    <property type="entry name" value="LSM1"/>
    <property type="match status" value="1"/>
</dbReference>
<dbReference type="GO" id="GO:0071011">
    <property type="term" value="C:precatalytic spliceosome"/>
    <property type="evidence" value="ECO:0007669"/>
    <property type="project" value="TreeGrafter"/>
</dbReference>
<dbReference type="InterPro" id="IPR044642">
    <property type="entry name" value="PTHR15588"/>
</dbReference>
<evidence type="ECO:0000256" key="2">
    <source>
        <dbReference type="ARBA" id="ARBA00006850"/>
    </source>
</evidence>
<dbReference type="CDD" id="cd01727">
    <property type="entry name" value="LSm8"/>
    <property type="match status" value="1"/>
</dbReference>
<dbReference type="PROSITE" id="PS52002">
    <property type="entry name" value="SM"/>
    <property type="match status" value="1"/>
</dbReference>
<dbReference type="GO" id="GO:0046540">
    <property type="term" value="C:U4/U6 x U5 tri-snRNP complex"/>
    <property type="evidence" value="ECO:0007669"/>
    <property type="project" value="UniProtKB-UniRule"/>
</dbReference>
<dbReference type="GO" id="GO:0005688">
    <property type="term" value="C:U6 snRNP"/>
    <property type="evidence" value="ECO:0007669"/>
    <property type="project" value="UniProtKB-UniRule"/>
</dbReference>
<comment type="subcellular location">
    <subcellularLocation>
        <location evidence="1 9">Nucleus</location>
    </subcellularLocation>
</comment>
<evidence type="ECO:0000256" key="3">
    <source>
        <dbReference type="ARBA" id="ARBA00022664"/>
    </source>
</evidence>
<dbReference type="SUPFAM" id="SSF50182">
    <property type="entry name" value="Sm-like ribonucleoproteins"/>
    <property type="match status" value="1"/>
</dbReference>
<reference evidence="11" key="1">
    <citation type="journal article" date="2020" name="Fungal Divers.">
        <title>Resolving the Mortierellaceae phylogeny through synthesis of multi-gene phylogenetics and phylogenomics.</title>
        <authorList>
            <person name="Vandepol N."/>
            <person name="Liber J."/>
            <person name="Desiro A."/>
            <person name="Na H."/>
            <person name="Kennedy M."/>
            <person name="Barry K."/>
            <person name="Grigoriev I.V."/>
            <person name="Miller A.N."/>
            <person name="O'Donnell K."/>
            <person name="Stajich J.E."/>
            <person name="Bonito G."/>
        </authorList>
    </citation>
    <scope>NUCLEOTIDE SEQUENCE</scope>
    <source>
        <strain evidence="11">BC1065</strain>
    </source>
</reference>
<protein>
    <recommendedName>
        <fullName evidence="9">LSM2-LSM8 complex subunit LSM8</fullName>
    </recommendedName>
</protein>
<comment type="subunit">
    <text evidence="9">LSm subunits form a heteromer with a doughnut shape.</text>
</comment>
<dbReference type="SMART" id="SM00651">
    <property type="entry name" value="Sm"/>
    <property type="match status" value="1"/>
</dbReference>
<dbReference type="GO" id="GO:0000398">
    <property type="term" value="P:mRNA splicing, via spliceosome"/>
    <property type="evidence" value="ECO:0007669"/>
    <property type="project" value="UniProtKB-UniRule"/>
</dbReference>
<dbReference type="OrthoDB" id="10263346at2759"/>
<dbReference type="EMBL" id="JAAAJB010000519">
    <property type="protein sequence ID" value="KAG0254398.1"/>
    <property type="molecule type" value="Genomic_DNA"/>
</dbReference>
<comment type="similarity">
    <text evidence="2 9">Belongs to the snRNP Sm proteins family.</text>
</comment>
<evidence type="ECO:0000313" key="12">
    <source>
        <dbReference type="Proteomes" id="UP000807716"/>
    </source>
</evidence>
<evidence type="ECO:0000256" key="7">
    <source>
        <dbReference type="ARBA" id="ARBA00023242"/>
    </source>
</evidence>